<dbReference type="OrthoDB" id="30655at10239"/>
<evidence type="ECO:0000313" key="2">
    <source>
        <dbReference type="Proteomes" id="UP000272155"/>
    </source>
</evidence>
<dbReference type="Proteomes" id="UP000272155">
    <property type="component" value="Segment"/>
</dbReference>
<sequence length="174" mass="19897">MQVDLQPAEDLFLTLHQAMGFLTTPTKELEEQAKNSKRHKFELVLVDCFNPSECWYREFTVALTVAWDATRGERLAFLTVIDEDLGNLRNIVSIDLTDITKPISEHWESLIRLIAVSHPETLGRIAVAGSHIERSRTIPLKDRTAGLHKFCDFQRNQFISLVKSFADLEVSENE</sequence>
<protein>
    <submittedName>
        <fullName evidence="1">Uncharacterized protein</fullName>
    </submittedName>
</protein>
<reference evidence="1 2" key="1">
    <citation type="submission" date="2012-11" db="EMBL/GenBank/DDBJ databases">
        <title>Complete genome sequence of a novel phiKZ-like Vibrio phage.</title>
        <authorList>
            <person name="Luo Z."/>
            <person name="Yu Y."/>
        </authorList>
    </citation>
    <scope>NUCLEOTIDE SEQUENCE [LARGE SCALE GENOMIC DNA]</scope>
</reference>
<dbReference type="RefSeq" id="YP_009626178.1">
    <property type="nucleotide sequence ID" value="NC_042136.1"/>
</dbReference>
<keyword evidence="2" id="KW-1185">Reference proteome</keyword>
<name>V9M0E3_9CAUD</name>
<dbReference type="KEGG" id="vg:40103078"/>
<dbReference type="EMBL" id="KC131130">
    <property type="protein sequence ID" value="AGB07316.1"/>
    <property type="molecule type" value="Genomic_DNA"/>
</dbReference>
<dbReference type="GeneID" id="40103078"/>
<organism evidence="1 2">
    <name type="scientific">Vibrio phage VP4B</name>
    <dbReference type="NCBI Taxonomy" id="1262540"/>
    <lineage>
        <taxon>Viruses</taxon>
        <taxon>Duplodnaviria</taxon>
        <taxon>Heunggongvirae</taxon>
        <taxon>Uroviricota</taxon>
        <taxon>Caudoviricetes</taxon>
        <taxon>Chimalliviridae</taxon>
        <taxon>Gorgonvirinae</taxon>
        <taxon>Tidunavirus</taxon>
        <taxon>Tidunavirus VP4B</taxon>
    </lineage>
</organism>
<accession>V9M0E3</accession>
<evidence type="ECO:0000313" key="1">
    <source>
        <dbReference type="EMBL" id="AGB07316.1"/>
    </source>
</evidence>
<proteinExistence type="predicted"/>